<dbReference type="GO" id="GO:0033565">
    <property type="term" value="C:ESCRT-0 complex"/>
    <property type="evidence" value="ECO:0007669"/>
    <property type="project" value="TreeGrafter"/>
</dbReference>
<dbReference type="Gene3D" id="1.20.5.1940">
    <property type="match status" value="1"/>
</dbReference>
<dbReference type="Proteomes" id="UP001145021">
    <property type="component" value="Unassembled WGS sequence"/>
</dbReference>
<dbReference type="PANTHER" id="PTHR45929:SF3">
    <property type="entry name" value="JAK PATHWAY SIGNAL TRANSDUCTION ADAPTOR MOLECULE"/>
    <property type="match status" value="1"/>
</dbReference>
<keyword evidence="9" id="KW-0653">Protein transport</keyword>
<evidence type="ECO:0000259" key="14">
    <source>
        <dbReference type="PROSITE" id="PS50002"/>
    </source>
</evidence>
<dbReference type="InterPro" id="IPR008942">
    <property type="entry name" value="ENTH_VHS"/>
</dbReference>
<evidence type="ECO:0000256" key="8">
    <source>
        <dbReference type="ARBA" id="ARBA00022753"/>
    </source>
</evidence>
<comment type="caution">
    <text evidence="16">The sequence shown here is derived from an EMBL/GenBank/DDBJ whole genome shotgun (WGS) entry which is preliminary data.</text>
</comment>
<evidence type="ECO:0000256" key="2">
    <source>
        <dbReference type="ARBA" id="ARBA00004608"/>
    </source>
</evidence>
<dbReference type="Pfam" id="PF03127">
    <property type="entry name" value="GAT"/>
    <property type="match status" value="1"/>
</dbReference>
<feature type="compositionally biased region" description="Polar residues" evidence="13">
    <location>
        <begin position="567"/>
        <end position="581"/>
    </location>
</feature>
<keyword evidence="17" id="KW-1185">Reference proteome</keyword>
<dbReference type="Pfam" id="PF00018">
    <property type="entry name" value="SH3_1"/>
    <property type="match status" value="1"/>
</dbReference>
<dbReference type="FunFam" id="2.30.30.40:FF:000072">
    <property type="entry name" value="Unconventional Myosin IB"/>
    <property type="match status" value="1"/>
</dbReference>
<dbReference type="SUPFAM" id="SSF48464">
    <property type="entry name" value="ENTH/VHS domain"/>
    <property type="match status" value="1"/>
</dbReference>
<evidence type="ECO:0000256" key="10">
    <source>
        <dbReference type="ARBA" id="ARBA00023136"/>
    </source>
</evidence>
<dbReference type="Gene3D" id="2.30.30.40">
    <property type="entry name" value="SH3 Domains"/>
    <property type="match status" value="1"/>
</dbReference>
<dbReference type="GO" id="GO:0035091">
    <property type="term" value="F:phosphatidylinositol binding"/>
    <property type="evidence" value="ECO:0007669"/>
    <property type="project" value="InterPro"/>
</dbReference>
<dbReference type="PRINTS" id="PR00452">
    <property type="entry name" value="SH3DOMAIN"/>
</dbReference>
<sequence length="581" mass="65076">MFKVSNPFEEVVKRTTSEMQPSENWELIIEVCDRVGADNEKARQCFEVINERMLHRNANVILYTMTLVDSLLENCGQNVKQEVASRAFTTTLTRVLNDKTVHEKVKSRILGSIQKWAFDFRQDPTLSLMEETYSKLRAQRFIFPSPQIPDKIPKQSELDKQKEEDDLQLALALSLSSTNDHNSRANYQSPAAIRNEITRKQTIAAANANAAASGGAAPASTAGGVARRTTRAMGSAPIGGLSTSSTDASVSGQAKRRVQVRALYDFTPTEAGELGFFKNDVIEVLDQKYRDWWKGELRGKSGIFPANFVQTIEDVRAEVSKDIDAEVEVFSEAHNIEALLRMLGSVDPMKDNVSDNEEVQKLYGSTLALRPKIIKLIEKYNKKRDELVLLDSQFSKSMRLYDELMQRNAGQPINNSYQQPQQQQMQPQQPQQQQMQPQQMMAMNPYGGYSTVGTSAGLAAYSQPTMQGSVFAQPQQQQQSYIVSQGPAGMTPQRIIYQMAPPPQQQTQQTQPSMQSHPQLGQQYQSQQYQQSQSQPQPQPHPQTQSHPQLNQQQQQTPQGHPMQYQTPTPGAGSNNNASGF</sequence>
<dbReference type="SUPFAM" id="SSF50044">
    <property type="entry name" value="SH3-domain"/>
    <property type="match status" value="1"/>
</dbReference>
<dbReference type="GO" id="GO:0043328">
    <property type="term" value="P:protein transport to vacuole involved in ubiquitin-dependent protein catabolic process via the multivesicular body sorting pathway"/>
    <property type="evidence" value="ECO:0007669"/>
    <property type="project" value="TreeGrafter"/>
</dbReference>
<dbReference type="PROSITE" id="PS50179">
    <property type="entry name" value="VHS"/>
    <property type="match status" value="1"/>
</dbReference>
<dbReference type="CDD" id="cd16978">
    <property type="entry name" value="VHS_HSE1"/>
    <property type="match status" value="1"/>
</dbReference>
<feature type="domain" description="SH3" evidence="14">
    <location>
        <begin position="255"/>
        <end position="314"/>
    </location>
</feature>
<evidence type="ECO:0000259" key="15">
    <source>
        <dbReference type="PROSITE" id="PS50179"/>
    </source>
</evidence>
<keyword evidence="10" id="KW-0472">Membrane</keyword>
<dbReference type="CDD" id="cd21386">
    <property type="entry name" value="GAT_Hse1"/>
    <property type="match status" value="1"/>
</dbReference>
<dbReference type="SMART" id="SM00326">
    <property type="entry name" value="SH3"/>
    <property type="match status" value="1"/>
</dbReference>
<keyword evidence="7" id="KW-0813">Transport</keyword>
<dbReference type="PRINTS" id="PR00499">
    <property type="entry name" value="P67PHOX"/>
</dbReference>
<evidence type="ECO:0000313" key="17">
    <source>
        <dbReference type="Proteomes" id="UP001145021"/>
    </source>
</evidence>
<evidence type="ECO:0000256" key="7">
    <source>
        <dbReference type="ARBA" id="ARBA00022448"/>
    </source>
</evidence>
<evidence type="ECO:0000256" key="13">
    <source>
        <dbReference type="SAM" id="MobiDB-lite"/>
    </source>
</evidence>
<dbReference type="Pfam" id="PF00790">
    <property type="entry name" value="VHS"/>
    <property type="match status" value="1"/>
</dbReference>
<evidence type="ECO:0000256" key="9">
    <source>
        <dbReference type="ARBA" id="ARBA00022927"/>
    </source>
</evidence>
<evidence type="ECO:0000256" key="1">
    <source>
        <dbReference type="ARBA" id="ARBA00002654"/>
    </source>
</evidence>
<dbReference type="EMBL" id="JANBOH010000029">
    <property type="protein sequence ID" value="KAJ1647442.1"/>
    <property type="molecule type" value="Genomic_DNA"/>
</dbReference>
<dbReference type="InterPro" id="IPR001452">
    <property type="entry name" value="SH3_domain"/>
</dbReference>
<dbReference type="PROSITE" id="PS50002">
    <property type="entry name" value="SH3"/>
    <property type="match status" value="1"/>
</dbReference>
<dbReference type="InterPro" id="IPR004152">
    <property type="entry name" value="GAT_dom"/>
</dbReference>
<accession>A0A9W7XPI4</accession>
<dbReference type="AlphaFoldDB" id="A0A9W7XPI4"/>
<dbReference type="SMART" id="SM00288">
    <property type="entry name" value="VHS"/>
    <property type="match status" value="1"/>
</dbReference>
<name>A0A9W7XPI4_9FUNG</name>
<reference evidence="16" key="1">
    <citation type="submission" date="2022-07" db="EMBL/GenBank/DDBJ databases">
        <title>Phylogenomic reconstructions and comparative analyses of Kickxellomycotina fungi.</title>
        <authorList>
            <person name="Reynolds N.K."/>
            <person name="Stajich J.E."/>
            <person name="Barry K."/>
            <person name="Grigoriev I.V."/>
            <person name="Crous P."/>
            <person name="Smith M.E."/>
        </authorList>
    </citation>
    <scope>NUCLEOTIDE SEQUENCE</scope>
    <source>
        <strain evidence="16">NBRC 105413</strain>
    </source>
</reference>
<feature type="compositionally biased region" description="Low complexity" evidence="13">
    <location>
        <begin position="418"/>
        <end position="438"/>
    </location>
</feature>
<feature type="region of interest" description="Disordered" evidence="13">
    <location>
        <begin position="411"/>
        <end position="438"/>
    </location>
</feature>
<evidence type="ECO:0000256" key="12">
    <source>
        <dbReference type="PROSITE-ProRule" id="PRU00192"/>
    </source>
</evidence>
<dbReference type="GO" id="GO:0043130">
    <property type="term" value="F:ubiquitin binding"/>
    <property type="evidence" value="ECO:0007669"/>
    <property type="project" value="InterPro"/>
</dbReference>
<evidence type="ECO:0000256" key="4">
    <source>
        <dbReference type="ARBA" id="ARBA00017923"/>
    </source>
</evidence>
<dbReference type="PANTHER" id="PTHR45929">
    <property type="entry name" value="JAK PATHWAY SIGNAL TRANSDUCTION ADAPTOR MOLECULE"/>
    <property type="match status" value="1"/>
</dbReference>
<feature type="domain" description="VHS" evidence="15">
    <location>
        <begin position="15"/>
        <end position="144"/>
    </location>
</feature>
<dbReference type="InterPro" id="IPR050670">
    <property type="entry name" value="STAM"/>
</dbReference>
<organism evidence="16 17">
    <name type="scientific">Coemansia asiatica</name>
    <dbReference type="NCBI Taxonomy" id="1052880"/>
    <lineage>
        <taxon>Eukaryota</taxon>
        <taxon>Fungi</taxon>
        <taxon>Fungi incertae sedis</taxon>
        <taxon>Zoopagomycota</taxon>
        <taxon>Kickxellomycotina</taxon>
        <taxon>Kickxellomycetes</taxon>
        <taxon>Kickxellales</taxon>
        <taxon>Kickxellaceae</taxon>
        <taxon>Coemansia</taxon>
    </lineage>
</organism>
<evidence type="ECO:0000313" key="16">
    <source>
        <dbReference type="EMBL" id="KAJ1647442.1"/>
    </source>
</evidence>
<keyword evidence="6 12" id="KW-0728">SH3 domain</keyword>
<keyword evidence="8" id="KW-0967">Endosome</keyword>
<proteinExistence type="inferred from homology"/>
<evidence type="ECO:0000256" key="3">
    <source>
        <dbReference type="ARBA" id="ARBA00009666"/>
    </source>
</evidence>
<feature type="compositionally biased region" description="Low complexity" evidence="13">
    <location>
        <begin position="505"/>
        <end position="566"/>
    </location>
</feature>
<evidence type="ECO:0000256" key="6">
    <source>
        <dbReference type="ARBA" id="ARBA00022443"/>
    </source>
</evidence>
<dbReference type="InterPro" id="IPR002014">
    <property type="entry name" value="VHS_dom"/>
</dbReference>
<protein>
    <recommendedName>
        <fullName evidence="4">Class E vacuolar protein-sorting machinery protein HSE1</fullName>
    </recommendedName>
    <alternativeName>
        <fullName evidence="5">Class E vacuolar protein-sorting machinery protein hse1</fullName>
    </alternativeName>
</protein>
<comment type="subcellular location">
    <subcellularLocation>
        <location evidence="11">Endomembrane system</location>
        <topology evidence="11">Peripheral membrane protein</topology>
        <orientation evidence="11">Cytoplasmic side</orientation>
    </subcellularLocation>
    <subcellularLocation>
        <location evidence="2">Endosome membrane</location>
    </subcellularLocation>
</comment>
<comment type="function">
    <text evidence="1">Component of the ESCRT-0 complex which is the sorting receptor for ubiquitinated cargo proteins at the multivesicular body (MVB).</text>
</comment>
<comment type="similarity">
    <text evidence="3">Belongs to the STAM family.</text>
</comment>
<dbReference type="InterPro" id="IPR036028">
    <property type="entry name" value="SH3-like_dom_sf"/>
</dbReference>
<dbReference type="Gene3D" id="1.25.40.90">
    <property type="match status" value="1"/>
</dbReference>
<evidence type="ECO:0000256" key="5">
    <source>
        <dbReference type="ARBA" id="ARBA00018978"/>
    </source>
</evidence>
<dbReference type="SUPFAM" id="SSF89009">
    <property type="entry name" value="GAT-like domain"/>
    <property type="match status" value="1"/>
</dbReference>
<dbReference type="CDD" id="cd11805">
    <property type="entry name" value="SH3_GRB2_like_C"/>
    <property type="match status" value="1"/>
</dbReference>
<feature type="region of interest" description="Disordered" evidence="13">
    <location>
        <begin position="502"/>
        <end position="581"/>
    </location>
</feature>
<gene>
    <name evidence="16" type="primary">HSE1</name>
    <name evidence="16" type="ORF">LPJ64_001162</name>
</gene>
<evidence type="ECO:0000256" key="11">
    <source>
        <dbReference type="ARBA" id="ARBA00029433"/>
    </source>
</evidence>